<evidence type="ECO:0000313" key="11">
    <source>
        <dbReference type="EMBL" id="KUJ14256.1"/>
    </source>
</evidence>
<dbReference type="GO" id="GO:0051539">
    <property type="term" value="F:4 iron, 4 sulfur cluster binding"/>
    <property type="evidence" value="ECO:0007669"/>
    <property type="project" value="UniProtKB-KW"/>
</dbReference>
<dbReference type="KEGG" id="psco:LY89DRAFT_736301"/>
<dbReference type="PANTHER" id="PTHR21339">
    <property type="entry name" value="RADICAL S-ADENOSYL METHIONINE DOMAIN-CONTAINING PROTEIN 2"/>
    <property type="match status" value="1"/>
</dbReference>
<evidence type="ECO:0000313" key="12">
    <source>
        <dbReference type="Proteomes" id="UP000070700"/>
    </source>
</evidence>
<keyword evidence="12" id="KW-1185">Reference proteome</keyword>
<dbReference type="Gene3D" id="3.20.20.70">
    <property type="entry name" value="Aldolase class I"/>
    <property type="match status" value="1"/>
</dbReference>
<dbReference type="InterPro" id="IPR007197">
    <property type="entry name" value="rSAM"/>
</dbReference>
<dbReference type="STRING" id="149040.A0A194X238"/>
<feature type="chain" id="PRO_5008267730" evidence="9">
    <location>
        <begin position="18"/>
        <end position="319"/>
    </location>
</feature>
<keyword evidence="8" id="KW-0496">Mitochondrion</keyword>
<dbReference type="CDD" id="cd01335">
    <property type="entry name" value="Radical_SAM"/>
    <property type="match status" value="1"/>
</dbReference>
<feature type="domain" description="Radical SAM core" evidence="10">
    <location>
        <begin position="22"/>
        <end position="237"/>
    </location>
</feature>
<dbReference type="SMART" id="SM00729">
    <property type="entry name" value="Elp3"/>
    <property type="match status" value="1"/>
</dbReference>
<dbReference type="EMBL" id="KQ947420">
    <property type="protein sequence ID" value="KUJ14256.1"/>
    <property type="molecule type" value="Genomic_DNA"/>
</dbReference>
<dbReference type="Proteomes" id="UP000070700">
    <property type="component" value="Unassembled WGS sequence"/>
</dbReference>
<dbReference type="GO" id="GO:0046872">
    <property type="term" value="F:metal ion binding"/>
    <property type="evidence" value="ECO:0007669"/>
    <property type="project" value="UniProtKB-KW"/>
</dbReference>
<keyword evidence="7" id="KW-0051">Antiviral defense</keyword>
<keyword evidence="2" id="KW-0004">4Fe-4S</keyword>
<dbReference type="SFLD" id="SFLDF00318">
    <property type="entry name" value="Viperin"/>
    <property type="match status" value="1"/>
</dbReference>
<proteinExistence type="predicted"/>
<evidence type="ECO:0000256" key="8">
    <source>
        <dbReference type="ARBA" id="ARBA00023128"/>
    </source>
</evidence>
<keyword evidence="5" id="KW-0408">Iron</keyword>
<keyword evidence="6" id="KW-0411">Iron-sulfur</keyword>
<evidence type="ECO:0000256" key="2">
    <source>
        <dbReference type="ARBA" id="ARBA00022485"/>
    </source>
</evidence>
<dbReference type="Pfam" id="PF04055">
    <property type="entry name" value="Radical_SAM"/>
    <property type="match status" value="1"/>
</dbReference>
<keyword evidence="3" id="KW-0949">S-adenosyl-L-methionine</keyword>
<evidence type="ECO:0000256" key="5">
    <source>
        <dbReference type="ARBA" id="ARBA00023004"/>
    </source>
</evidence>
<dbReference type="InterPro" id="IPR058240">
    <property type="entry name" value="rSAM_sf"/>
</dbReference>
<dbReference type="GO" id="GO:0051607">
    <property type="term" value="P:defense response to virus"/>
    <property type="evidence" value="ECO:0007669"/>
    <property type="project" value="UniProtKB-KW"/>
</dbReference>
<dbReference type="InterPro" id="IPR051196">
    <property type="entry name" value="RSAD2/Viperin_antiviral"/>
</dbReference>
<sequence>MSYIYIATLLAFFAVIAMLRKRGPKSPSLVPISVNYHLTRKCNYECGFCFNTAKTSYILPLDDAKKGLALLQQAGMKKLNFAGGEPMLYPKFVGELARYCKTDIGLESVSIVTNGSLVKPQFLETYGGFIDIIAVSCDSFDKATNIKIGRGKGSHLENFKRLRVLCQQYGIKFKVNTVVNKYNVAEDMRTAIEAIAPFRWKCFQVLVVKGENDSDAMLRNATRFVISDEEFQQFCNEHSTCSGFVAEPNNVMKDSYLILDEYMRFLDKGNDPSSSILEVGVEKALQSVFWDEESFKYRGGIYDWTKKAPQGTSANLLDW</sequence>
<evidence type="ECO:0000256" key="7">
    <source>
        <dbReference type="ARBA" id="ARBA00023118"/>
    </source>
</evidence>
<feature type="signal peptide" evidence="9">
    <location>
        <begin position="1"/>
        <end position="17"/>
    </location>
</feature>
<evidence type="ECO:0000256" key="1">
    <source>
        <dbReference type="ARBA" id="ARBA00001966"/>
    </source>
</evidence>
<dbReference type="SFLD" id="SFLDS00029">
    <property type="entry name" value="Radical_SAM"/>
    <property type="match status" value="1"/>
</dbReference>
<evidence type="ECO:0000256" key="6">
    <source>
        <dbReference type="ARBA" id="ARBA00023014"/>
    </source>
</evidence>
<evidence type="ECO:0000259" key="10">
    <source>
        <dbReference type="PROSITE" id="PS51918"/>
    </source>
</evidence>
<dbReference type="SFLD" id="SFLDG01088">
    <property type="entry name" value="antiviral_proteins"/>
    <property type="match status" value="1"/>
</dbReference>
<dbReference type="PANTHER" id="PTHR21339:SF0">
    <property type="entry name" value="S-ADENOSYLMETHIONINE-DEPENDENT NUCLEOTIDE DEHYDRATASE RSAD2"/>
    <property type="match status" value="1"/>
</dbReference>
<reference evidence="11 12" key="1">
    <citation type="submission" date="2015-10" db="EMBL/GenBank/DDBJ databases">
        <title>Full genome of DAOMC 229536 Phialocephala scopiformis, a fungal endophyte of spruce producing the potent anti-insectan compound rugulosin.</title>
        <authorList>
            <consortium name="DOE Joint Genome Institute"/>
            <person name="Walker A.K."/>
            <person name="Frasz S.L."/>
            <person name="Seifert K.A."/>
            <person name="Miller J.D."/>
            <person name="Mondo S.J."/>
            <person name="Labutti K."/>
            <person name="Lipzen A."/>
            <person name="Dockter R."/>
            <person name="Kennedy M."/>
            <person name="Grigoriev I.V."/>
            <person name="Spatafora J.W."/>
        </authorList>
    </citation>
    <scope>NUCLEOTIDE SEQUENCE [LARGE SCALE GENOMIC DNA]</scope>
    <source>
        <strain evidence="11 12">CBS 120377</strain>
    </source>
</reference>
<dbReference type="InParanoid" id="A0A194X238"/>
<dbReference type="RefSeq" id="XP_018068611.1">
    <property type="nucleotide sequence ID" value="XM_018220104.1"/>
</dbReference>
<name>A0A194X238_MOLSC</name>
<dbReference type="SUPFAM" id="SSF102114">
    <property type="entry name" value="Radical SAM enzymes"/>
    <property type="match status" value="1"/>
</dbReference>
<evidence type="ECO:0000256" key="9">
    <source>
        <dbReference type="SAM" id="SignalP"/>
    </source>
</evidence>
<keyword evidence="9" id="KW-0732">Signal</keyword>
<accession>A0A194X238</accession>
<organism evidence="11 12">
    <name type="scientific">Mollisia scopiformis</name>
    <name type="common">Conifer needle endophyte fungus</name>
    <name type="synonym">Phialocephala scopiformis</name>
    <dbReference type="NCBI Taxonomy" id="149040"/>
    <lineage>
        <taxon>Eukaryota</taxon>
        <taxon>Fungi</taxon>
        <taxon>Dikarya</taxon>
        <taxon>Ascomycota</taxon>
        <taxon>Pezizomycotina</taxon>
        <taxon>Leotiomycetes</taxon>
        <taxon>Helotiales</taxon>
        <taxon>Mollisiaceae</taxon>
        <taxon>Mollisia</taxon>
    </lineage>
</organism>
<dbReference type="AlphaFoldDB" id="A0A194X238"/>
<dbReference type="InterPro" id="IPR013785">
    <property type="entry name" value="Aldolase_TIM"/>
</dbReference>
<dbReference type="OrthoDB" id="549750at2759"/>
<dbReference type="GO" id="GO:0003824">
    <property type="term" value="F:catalytic activity"/>
    <property type="evidence" value="ECO:0007669"/>
    <property type="project" value="InterPro"/>
</dbReference>
<comment type="cofactor">
    <cofactor evidence="1">
        <name>[4Fe-4S] cluster</name>
        <dbReference type="ChEBI" id="CHEBI:49883"/>
    </cofactor>
</comment>
<dbReference type="PROSITE" id="PS51918">
    <property type="entry name" value="RADICAL_SAM"/>
    <property type="match status" value="1"/>
</dbReference>
<gene>
    <name evidence="11" type="ORF">LY89DRAFT_736301</name>
</gene>
<evidence type="ECO:0000256" key="3">
    <source>
        <dbReference type="ARBA" id="ARBA00022691"/>
    </source>
</evidence>
<evidence type="ECO:0000256" key="4">
    <source>
        <dbReference type="ARBA" id="ARBA00022723"/>
    </source>
</evidence>
<protein>
    <submittedName>
        <fullName evidence="11">Radical s-adenosyl methionine domain-containing protein 2</fullName>
    </submittedName>
</protein>
<keyword evidence="4" id="KW-0479">Metal-binding</keyword>
<dbReference type="GeneID" id="28829830"/>
<dbReference type="NCBIfam" id="NF038283">
    <property type="entry name" value="viperin_w_prok"/>
    <property type="match status" value="1"/>
</dbReference>
<dbReference type="SFLD" id="SFLDG01067">
    <property type="entry name" value="SPASM/twitch_domain_containing"/>
    <property type="match status" value="1"/>
</dbReference>
<dbReference type="InterPro" id="IPR006638">
    <property type="entry name" value="Elp3/MiaA/NifB-like_rSAM"/>
</dbReference>